<feature type="domain" description="MaoC-like" evidence="1">
    <location>
        <begin position="41"/>
        <end position="72"/>
    </location>
</feature>
<evidence type="ECO:0000313" key="2">
    <source>
        <dbReference type="Ensembl" id="ENSSORP00005027436.1"/>
    </source>
</evidence>
<dbReference type="Proteomes" id="UP000472271">
    <property type="component" value="Chromosome 5"/>
</dbReference>
<dbReference type="AlphaFoldDB" id="A0A673ADQ9"/>
<evidence type="ECO:0000259" key="1">
    <source>
        <dbReference type="Pfam" id="PF01575"/>
    </source>
</evidence>
<keyword evidence="3" id="KW-1185">Reference proteome</keyword>
<dbReference type="Pfam" id="PF01575">
    <property type="entry name" value="MaoC_dehydratas"/>
    <property type="match status" value="1"/>
</dbReference>
<protein>
    <recommendedName>
        <fullName evidence="1">MaoC-like domain-containing protein</fullName>
    </recommendedName>
</protein>
<proteinExistence type="predicted"/>
<evidence type="ECO:0000313" key="3">
    <source>
        <dbReference type="Proteomes" id="UP000472271"/>
    </source>
</evidence>
<reference evidence="2" key="1">
    <citation type="submission" date="2019-06" db="EMBL/GenBank/DDBJ databases">
        <authorList>
            <consortium name="Wellcome Sanger Institute Data Sharing"/>
        </authorList>
    </citation>
    <scope>NUCLEOTIDE SEQUENCE [LARGE SCALE GENOMIC DNA]</scope>
</reference>
<name>A0A673ADQ9_9TELE</name>
<dbReference type="InterPro" id="IPR029069">
    <property type="entry name" value="HotDog_dom_sf"/>
</dbReference>
<dbReference type="Gene3D" id="3.10.129.10">
    <property type="entry name" value="Hotdog Thioesterase"/>
    <property type="match status" value="1"/>
</dbReference>
<reference evidence="2" key="3">
    <citation type="submission" date="2025-09" db="UniProtKB">
        <authorList>
            <consortium name="Ensembl"/>
        </authorList>
    </citation>
    <scope>IDENTIFICATION</scope>
</reference>
<accession>A0A673ADQ9</accession>
<dbReference type="InterPro" id="IPR002539">
    <property type="entry name" value="MaoC-like_dom"/>
</dbReference>
<organism evidence="2 3">
    <name type="scientific">Sphaeramia orbicularis</name>
    <name type="common">orbiculate cardinalfish</name>
    <dbReference type="NCBI Taxonomy" id="375764"/>
    <lineage>
        <taxon>Eukaryota</taxon>
        <taxon>Metazoa</taxon>
        <taxon>Chordata</taxon>
        <taxon>Craniata</taxon>
        <taxon>Vertebrata</taxon>
        <taxon>Euteleostomi</taxon>
        <taxon>Actinopterygii</taxon>
        <taxon>Neopterygii</taxon>
        <taxon>Teleostei</taxon>
        <taxon>Neoteleostei</taxon>
        <taxon>Acanthomorphata</taxon>
        <taxon>Gobiaria</taxon>
        <taxon>Kurtiformes</taxon>
        <taxon>Apogonoidei</taxon>
        <taxon>Apogonidae</taxon>
        <taxon>Apogoninae</taxon>
        <taxon>Sphaeramia</taxon>
    </lineage>
</organism>
<dbReference type="SUPFAM" id="SSF54637">
    <property type="entry name" value="Thioesterase/thiol ester dehydrase-isomerase"/>
    <property type="match status" value="1"/>
</dbReference>
<dbReference type="Ensembl" id="ENSSORT00005028224.1">
    <property type="protein sequence ID" value="ENSSORP00005027436.1"/>
    <property type="gene ID" value="ENSSORG00005013097.1"/>
</dbReference>
<sequence length="123" mass="13136">MCSRSKLKPCSNGASRVFHAGVGSMWDSEPLSQKPSAAVMWICFAELTGDTNPVHLDLAYARTTSFRAPVVHVCPGQRVDLSTARYPRMPGGSGPRQVVMEGEVTVMMPGPHPGARPGVGARM</sequence>
<reference evidence="2" key="2">
    <citation type="submission" date="2025-08" db="UniProtKB">
        <authorList>
            <consortium name="Ensembl"/>
        </authorList>
    </citation>
    <scope>IDENTIFICATION</scope>
</reference>
<dbReference type="GO" id="GO:0018812">
    <property type="term" value="F:3-hydroxyacyl-CoA dehydratase activity"/>
    <property type="evidence" value="ECO:0007669"/>
    <property type="project" value="UniProtKB-ARBA"/>
</dbReference>